<evidence type="ECO:0000256" key="1">
    <source>
        <dbReference type="SAM" id="MobiDB-lite"/>
    </source>
</evidence>
<evidence type="ECO:0000313" key="3">
    <source>
        <dbReference type="Proteomes" id="UP001550853"/>
    </source>
</evidence>
<evidence type="ECO:0000313" key="2">
    <source>
        <dbReference type="EMBL" id="MEU3712560.1"/>
    </source>
</evidence>
<dbReference type="InterPro" id="IPR043148">
    <property type="entry name" value="TagF_C"/>
</dbReference>
<proteinExistence type="predicted"/>
<feature type="region of interest" description="Disordered" evidence="1">
    <location>
        <begin position="450"/>
        <end position="476"/>
    </location>
</feature>
<comment type="caution">
    <text evidence="2">The sequence shown here is derived from an EMBL/GenBank/DDBJ whole genome shotgun (WGS) entry which is preliminary data.</text>
</comment>
<dbReference type="InterPro" id="IPR007554">
    <property type="entry name" value="Glycerophosphate_synth"/>
</dbReference>
<dbReference type="RefSeq" id="WP_078653947.1">
    <property type="nucleotide sequence ID" value="NZ_JBEZVI010000017.1"/>
</dbReference>
<dbReference type="EMBL" id="JBEZVI010000017">
    <property type="protein sequence ID" value="MEU3712560.1"/>
    <property type="molecule type" value="Genomic_DNA"/>
</dbReference>
<dbReference type="Gene3D" id="3.40.50.12580">
    <property type="match status" value="1"/>
</dbReference>
<dbReference type="Pfam" id="PF04464">
    <property type="entry name" value="Glyphos_transf"/>
    <property type="match status" value="1"/>
</dbReference>
<dbReference type="SUPFAM" id="SSF53756">
    <property type="entry name" value="UDP-Glycosyltransferase/glycogen phosphorylase"/>
    <property type="match status" value="1"/>
</dbReference>
<keyword evidence="3" id="KW-1185">Reference proteome</keyword>
<name>A0ABV2Z3J0_9ACTN</name>
<accession>A0ABV2Z3J0</accession>
<protein>
    <submittedName>
        <fullName evidence="2">CDP-glycerol glycerophosphotransferase family protein</fullName>
    </submittedName>
</protein>
<gene>
    <name evidence="2" type="ORF">AB0E61_21010</name>
</gene>
<dbReference type="Proteomes" id="UP001550853">
    <property type="component" value="Unassembled WGS sequence"/>
</dbReference>
<organism evidence="2 3">
    <name type="scientific">Streptomyces catenulae</name>
    <dbReference type="NCBI Taxonomy" id="66875"/>
    <lineage>
        <taxon>Bacteria</taxon>
        <taxon>Bacillati</taxon>
        <taxon>Actinomycetota</taxon>
        <taxon>Actinomycetes</taxon>
        <taxon>Kitasatosporales</taxon>
        <taxon>Streptomycetaceae</taxon>
        <taxon>Streptomyces</taxon>
    </lineage>
</organism>
<feature type="compositionally biased region" description="Low complexity" evidence="1">
    <location>
        <begin position="467"/>
        <end position="476"/>
    </location>
</feature>
<sequence>MLDTSHGLIPPLRVPVGADPERWRTFPTERTVVVIARTVTSTVRVLDVLGPVFRDESRVDLVFAFDPSSAFNDGVHDLIRSVGARVLPWHQYRDLSPDLVITATENADLAVEGHTAPVLVLPHGVGFHKVVPDSRSDQDRLAGVVPDALLRSGRAWLAVSHPDQAAQLAAAHPLTKGRTLLIGDPCHDTLVNAMDLRAAYREALGVTGDRHLIVLSSTWRDRSLLGRNPTLPARLLAELPMDDYAVALVTHPNIVSAHGVYQLRSLLASPLSAGLLRIPPTDGWQATLVAGDLLIGDHGSVTFYGAALGKPLLLGAFSEEEAVPGTPMAELGSQVPRLVPGAPLRPQIERALTDHALGSPGSASLGRLGAKALIAPGDALRRLRTAVYDLLRLELPERPAPLPRFAPEDPRPADPLPDITAVHITTEVHDTPDGPRVVLSRTPAAVGHFADVGDPETAPGIAPGDEAGSPAAGRSPAATFRHLSCSDLERDRELTENASVLVRDAVAGSVAVADRWMADTLSRYPGCLLASAAVGDSGCRVGLRDGRTVTATLPDDRPGAMVAAALVYALLRSGRPLEAADFTLGDLAGDVDLRVVQRDGAASPAPAAQPDAYRTAPPVAGELFADRS</sequence>
<reference evidence="2 3" key="1">
    <citation type="submission" date="2024-06" db="EMBL/GenBank/DDBJ databases">
        <title>The Natural Products Discovery Center: Release of the First 8490 Sequenced Strains for Exploring Actinobacteria Biosynthetic Diversity.</title>
        <authorList>
            <person name="Kalkreuter E."/>
            <person name="Kautsar S.A."/>
            <person name="Yang D."/>
            <person name="Bader C.D."/>
            <person name="Teijaro C.N."/>
            <person name="Fluegel L."/>
            <person name="Davis C.M."/>
            <person name="Simpson J.R."/>
            <person name="Lauterbach L."/>
            <person name="Steele A.D."/>
            <person name="Gui C."/>
            <person name="Meng S."/>
            <person name="Li G."/>
            <person name="Viehrig K."/>
            <person name="Ye F."/>
            <person name="Su P."/>
            <person name="Kiefer A.F."/>
            <person name="Nichols A."/>
            <person name="Cepeda A.J."/>
            <person name="Yan W."/>
            <person name="Fan B."/>
            <person name="Jiang Y."/>
            <person name="Adhikari A."/>
            <person name="Zheng C.-J."/>
            <person name="Schuster L."/>
            <person name="Cowan T.M."/>
            <person name="Smanski M.J."/>
            <person name="Chevrette M.G."/>
            <person name="De Carvalho L.P.S."/>
            <person name="Shen B."/>
        </authorList>
    </citation>
    <scope>NUCLEOTIDE SEQUENCE [LARGE SCALE GENOMIC DNA]</scope>
    <source>
        <strain evidence="2 3">NPDC033039</strain>
    </source>
</reference>